<keyword evidence="4" id="KW-1185">Reference proteome</keyword>
<dbReference type="InterPro" id="IPR050994">
    <property type="entry name" value="At_inactive_RLKs"/>
</dbReference>
<accession>W1P321</accession>
<dbReference type="HOGENOM" id="CLU_000288_21_4_1"/>
<dbReference type="FunFam" id="1.10.510.10:FF:000095">
    <property type="entry name" value="protein STRUBBELIG-RECEPTOR FAMILY 8"/>
    <property type="match status" value="1"/>
</dbReference>
<dbReference type="Gene3D" id="1.10.510.10">
    <property type="entry name" value="Transferase(Phosphotransferase) domain 1"/>
    <property type="match status" value="1"/>
</dbReference>
<proteinExistence type="predicted"/>
<dbReference type="Proteomes" id="UP000017836">
    <property type="component" value="Unassembled WGS sequence"/>
</dbReference>
<dbReference type="eggNOG" id="ENOG502QT13">
    <property type="taxonomic scope" value="Eukaryota"/>
</dbReference>
<dbReference type="AlphaFoldDB" id="W1P321"/>
<dbReference type="PANTHER" id="PTHR48010:SF55">
    <property type="entry name" value="OS01G0607900 PROTEIN"/>
    <property type="match status" value="1"/>
</dbReference>
<dbReference type="Pfam" id="PF00069">
    <property type="entry name" value="Pkinase"/>
    <property type="match status" value="1"/>
</dbReference>
<evidence type="ECO:0000256" key="1">
    <source>
        <dbReference type="SAM" id="MobiDB-lite"/>
    </source>
</evidence>
<sequence>MLRNRGAERTPLDWDTRVRIALGAARGIAHLHSDIGGGKFTHGNIKSSNILLTPELEPLVSDFGLAPLMSPPAPGPHPRAPGYRAPETLETRRATQKSDVYSFGVLLLELLTGKSPAQAHQAQAQGSEDIADLPRWVQSVVREEWTAEVFDVELMRYQNIEEEMVQMLQVAMACVARVPDLRPKMSEVVKMVEDVKQSDSENRPSSEDNRSKDSNVQTP</sequence>
<organism evidence="3 4">
    <name type="scientific">Amborella trichopoda</name>
    <dbReference type="NCBI Taxonomy" id="13333"/>
    <lineage>
        <taxon>Eukaryota</taxon>
        <taxon>Viridiplantae</taxon>
        <taxon>Streptophyta</taxon>
        <taxon>Embryophyta</taxon>
        <taxon>Tracheophyta</taxon>
        <taxon>Spermatophyta</taxon>
        <taxon>Magnoliopsida</taxon>
        <taxon>Amborellales</taxon>
        <taxon>Amborellaceae</taxon>
        <taxon>Amborella</taxon>
    </lineage>
</organism>
<dbReference type="EMBL" id="KI394293">
    <property type="protein sequence ID" value="ERN04237.1"/>
    <property type="molecule type" value="Genomic_DNA"/>
</dbReference>
<feature type="domain" description="Protein kinase" evidence="2">
    <location>
        <begin position="1"/>
        <end position="219"/>
    </location>
</feature>
<evidence type="ECO:0000313" key="4">
    <source>
        <dbReference type="Proteomes" id="UP000017836"/>
    </source>
</evidence>
<dbReference type="PROSITE" id="PS50011">
    <property type="entry name" value="PROTEIN_KINASE_DOM"/>
    <property type="match status" value="1"/>
</dbReference>
<dbReference type="GO" id="GO:0005524">
    <property type="term" value="F:ATP binding"/>
    <property type="evidence" value="ECO:0007669"/>
    <property type="project" value="InterPro"/>
</dbReference>
<dbReference type="InterPro" id="IPR000719">
    <property type="entry name" value="Prot_kinase_dom"/>
</dbReference>
<evidence type="ECO:0000313" key="3">
    <source>
        <dbReference type="EMBL" id="ERN04237.1"/>
    </source>
</evidence>
<protein>
    <recommendedName>
        <fullName evidence="2">Protein kinase domain-containing protein</fullName>
    </recommendedName>
</protein>
<dbReference type="InterPro" id="IPR011009">
    <property type="entry name" value="Kinase-like_dom_sf"/>
</dbReference>
<dbReference type="Gramene" id="ERN04237">
    <property type="protein sequence ID" value="ERN04237"/>
    <property type="gene ID" value="AMTR_s00077p00144570"/>
</dbReference>
<feature type="region of interest" description="Disordered" evidence="1">
    <location>
        <begin position="192"/>
        <end position="219"/>
    </location>
</feature>
<reference evidence="4" key="1">
    <citation type="journal article" date="2013" name="Science">
        <title>The Amborella genome and the evolution of flowering plants.</title>
        <authorList>
            <consortium name="Amborella Genome Project"/>
        </authorList>
    </citation>
    <scope>NUCLEOTIDE SEQUENCE [LARGE SCALE GENOMIC DNA]</scope>
</reference>
<feature type="compositionally biased region" description="Basic and acidic residues" evidence="1">
    <location>
        <begin position="192"/>
        <end position="213"/>
    </location>
</feature>
<name>W1P321_AMBTC</name>
<dbReference type="PANTHER" id="PTHR48010">
    <property type="entry name" value="OS05G0588300 PROTEIN"/>
    <property type="match status" value="1"/>
</dbReference>
<dbReference type="SUPFAM" id="SSF56112">
    <property type="entry name" value="Protein kinase-like (PK-like)"/>
    <property type="match status" value="1"/>
</dbReference>
<gene>
    <name evidence="3" type="ORF">AMTR_s00077p00144570</name>
</gene>
<dbReference type="OMA" id="ECTETEP"/>
<dbReference type="GO" id="GO:0004672">
    <property type="term" value="F:protein kinase activity"/>
    <property type="evidence" value="ECO:0007669"/>
    <property type="project" value="InterPro"/>
</dbReference>
<evidence type="ECO:0000259" key="2">
    <source>
        <dbReference type="PROSITE" id="PS50011"/>
    </source>
</evidence>